<comment type="caution">
    <text evidence="2">The sequence shown here is derived from an EMBL/GenBank/DDBJ whole genome shotgun (WGS) entry which is preliminary data.</text>
</comment>
<organism evidence="2">
    <name type="scientific">marine sediment metagenome</name>
    <dbReference type="NCBI Taxonomy" id="412755"/>
    <lineage>
        <taxon>unclassified sequences</taxon>
        <taxon>metagenomes</taxon>
        <taxon>ecological metagenomes</taxon>
    </lineage>
</organism>
<evidence type="ECO:0000313" key="2">
    <source>
        <dbReference type="EMBL" id="KKN27935.1"/>
    </source>
</evidence>
<feature type="compositionally biased region" description="Polar residues" evidence="1">
    <location>
        <begin position="32"/>
        <end position="42"/>
    </location>
</feature>
<accession>A0A0F9P7S1</accession>
<dbReference type="EMBL" id="LAZR01002604">
    <property type="protein sequence ID" value="KKN27935.1"/>
    <property type="molecule type" value="Genomic_DNA"/>
</dbReference>
<feature type="region of interest" description="Disordered" evidence="1">
    <location>
        <begin position="32"/>
        <end position="61"/>
    </location>
</feature>
<gene>
    <name evidence="2" type="ORF">LCGC14_0859600</name>
</gene>
<name>A0A0F9P7S1_9ZZZZ</name>
<feature type="compositionally biased region" description="Basic and acidic residues" evidence="1">
    <location>
        <begin position="45"/>
        <end position="61"/>
    </location>
</feature>
<protein>
    <submittedName>
        <fullName evidence="2">Uncharacterized protein</fullName>
    </submittedName>
</protein>
<proteinExistence type="predicted"/>
<evidence type="ECO:0000256" key="1">
    <source>
        <dbReference type="SAM" id="MobiDB-lite"/>
    </source>
</evidence>
<reference evidence="2" key="1">
    <citation type="journal article" date="2015" name="Nature">
        <title>Complex archaea that bridge the gap between prokaryotes and eukaryotes.</title>
        <authorList>
            <person name="Spang A."/>
            <person name="Saw J.H."/>
            <person name="Jorgensen S.L."/>
            <person name="Zaremba-Niedzwiedzka K."/>
            <person name="Martijn J."/>
            <person name="Lind A.E."/>
            <person name="van Eijk R."/>
            <person name="Schleper C."/>
            <person name="Guy L."/>
            <person name="Ettema T.J."/>
        </authorList>
    </citation>
    <scope>NUCLEOTIDE SEQUENCE</scope>
</reference>
<feature type="non-terminal residue" evidence="2">
    <location>
        <position position="1"/>
    </location>
</feature>
<dbReference type="AlphaFoldDB" id="A0A0F9P7S1"/>
<sequence length="61" mass="6561">MNADQDACVTAKSGEARFLLARKGREVPRTHTQFVTQKGNPKSSKKAETKEVAAVEDKGSG</sequence>